<dbReference type="RefSeq" id="WP_040373689.1">
    <property type="nucleotide sequence ID" value="NZ_CP068053.1"/>
</dbReference>
<proteinExistence type="predicted"/>
<evidence type="ECO:0000313" key="2">
    <source>
        <dbReference type="EMBL" id="QQS98645.1"/>
    </source>
</evidence>
<keyword evidence="1" id="KW-0175">Coiled coil</keyword>
<reference evidence="2 3" key="1">
    <citation type="submission" date="2021-01" db="EMBL/GenBank/DDBJ databases">
        <title>FDA dAtabase for Regulatory Grade micrObial Sequences (FDA-ARGOS): Supporting development and validation of Infectious Disease Dx tests.</title>
        <authorList>
            <person name="Nelson B."/>
            <person name="Plummer A."/>
            <person name="Tallon L."/>
            <person name="Sadzewicz L."/>
            <person name="Zhao X."/>
            <person name="Boylan J."/>
            <person name="Ott S."/>
            <person name="Bowen H."/>
            <person name="Vavikolanu K."/>
            <person name="Mehta A."/>
            <person name="Aluvathingal J."/>
            <person name="Nadendla S."/>
            <person name="Myers T."/>
            <person name="Yan Y."/>
            <person name="Sichtig H."/>
        </authorList>
    </citation>
    <scope>NUCLEOTIDE SEQUENCE [LARGE SCALE GENOMIC DNA]</scope>
    <source>
        <strain evidence="2 3">FDAARGOS_1161</strain>
    </source>
</reference>
<gene>
    <name evidence="2" type="ORF">I6J18_13015</name>
</gene>
<dbReference type="KEGG" id="ppsr:I6J18_13015"/>
<name>A0A974RYQ2_PERPY</name>
<sequence>MGKRYEKEYKEYIAKLVVEEGRKRTELSYKMDIPYKTISRWVEEYKASLRDDTEKEAYIMSSEHKKHVAHYQKEIQDLKEQNEILKKAMHIFTKSPE</sequence>
<evidence type="ECO:0000313" key="3">
    <source>
        <dbReference type="Proteomes" id="UP000595254"/>
    </source>
</evidence>
<dbReference type="InterPro" id="IPR002514">
    <property type="entry name" value="Transposase_8"/>
</dbReference>
<dbReference type="Proteomes" id="UP000595254">
    <property type="component" value="Chromosome"/>
</dbReference>
<dbReference type="AlphaFoldDB" id="A0A974RYQ2"/>
<protein>
    <submittedName>
        <fullName evidence="2">Transposase</fullName>
    </submittedName>
</protein>
<dbReference type="InterPro" id="IPR009057">
    <property type="entry name" value="Homeodomain-like_sf"/>
</dbReference>
<dbReference type="Pfam" id="PF01527">
    <property type="entry name" value="HTH_Tnp_1"/>
    <property type="match status" value="1"/>
</dbReference>
<organism evidence="2 3">
    <name type="scientific">Peribacillus psychrosaccharolyticus</name>
    <name type="common">Bacillus psychrosaccharolyticus</name>
    <dbReference type="NCBI Taxonomy" id="1407"/>
    <lineage>
        <taxon>Bacteria</taxon>
        <taxon>Bacillati</taxon>
        <taxon>Bacillota</taxon>
        <taxon>Bacilli</taxon>
        <taxon>Bacillales</taxon>
        <taxon>Bacillaceae</taxon>
        <taxon>Peribacillus</taxon>
    </lineage>
</organism>
<dbReference type="GO" id="GO:0004803">
    <property type="term" value="F:transposase activity"/>
    <property type="evidence" value="ECO:0007669"/>
    <property type="project" value="InterPro"/>
</dbReference>
<dbReference type="SUPFAM" id="SSF46689">
    <property type="entry name" value="Homeodomain-like"/>
    <property type="match status" value="1"/>
</dbReference>
<dbReference type="GO" id="GO:0003677">
    <property type="term" value="F:DNA binding"/>
    <property type="evidence" value="ECO:0007669"/>
    <property type="project" value="InterPro"/>
</dbReference>
<keyword evidence="3" id="KW-1185">Reference proteome</keyword>
<dbReference type="EMBL" id="CP068053">
    <property type="protein sequence ID" value="QQS98645.1"/>
    <property type="molecule type" value="Genomic_DNA"/>
</dbReference>
<feature type="coiled-coil region" evidence="1">
    <location>
        <begin position="61"/>
        <end position="88"/>
    </location>
</feature>
<evidence type="ECO:0000256" key="1">
    <source>
        <dbReference type="SAM" id="Coils"/>
    </source>
</evidence>
<accession>A0A974RYQ2</accession>
<dbReference type="GO" id="GO:0006313">
    <property type="term" value="P:DNA transposition"/>
    <property type="evidence" value="ECO:0007669"/>
    <property type="project" value="InterPro"/>
</dbReference>